<reference evidence="2 3" key="1">
    <citation type="submission" date="2016-10" db="EMBL/GenBank/DDBJ databases">
        <authorList>
            <person name="de Groot N.N."/>
        </authorList>
    </citation>
    <scope>NUCLEOTIDE SEQUENCE [LARGE SCALE GENOMIC DNA]</scope>
    <source>
        <strain evidence="2 3">DSM 23421</strain>
    </source>
</reference>
<proteinExistence type="predicted"/>
<dbReference type="AlphaFoldDB" id="A0A1G7C467"/>
<dbReference type="Proteomes" id="UP000199109">
    <property type="component" value="Unassembled WGS sequence"/>
</dbReference>
<organism evidence="2 3">
    <name type="scientific">Pricia antarctica</name>
    <dbReference type="NCBI Taxonomy" id="641691"/>
    <lineage>
        <taxon>Bacteria</taxon>
        <taxon>Pseudomonadati</taxon>
        <taxon>Bacteroidota</taxon>
        <taxon>Flavobacteriia</taxon>
        <taxon>Flavobacteriales</taxon>
        <taxon>Flavobacteriaceae</taxon>
        <taxon>Pricia</taxon>
    </lineage>
</organism>
<evidence type="ECO:0000313" key="2">
    <source>
        <dbReference type="EMBL" id="SDE34043.1"/>
    </source>
</evidence>
<accession>A0A1G7C467</accession>
<gene>
    <name evidence="2" type="ORF">SAMN05421636_104408</name>
</gene>
<feature type="region of interest" description="Disordered" evidence="1">
    <location>
        <begin position="1"/>
        <end position="27"/>
    </location>
</feature>
<dbReference type="EMBL" id="FNAO01000004">
    <property type="protein sequence ID" value="SDE34043.1"/>
    <property type="molecule type" value="Genomic_DNA"/>
</dbReference>
<protein>
    <submittedName>
        <fullName evidence="2">Uncharacterized protein</fullName>
    </submittedName>
</protein>
<evidence type="ECO:0000256" key="1">
    <source>
        <dbReference type="SAM" id="MobiDB-lite"/>
    </source>
</evidence>
<evidence type="ECO:0000313" key="3">
    <source>
        <dbReference type="Proteomes" id="UP000199109"/>
    </source>
</evidence>
<feature type="compositionally biased region" description="Basic and acidic residues" evidence="1">
    <location>
        <begin position="1"/>
        <end position="12"/>
    </location>
</feature>
<dbReference type="STRING" id="641691.SAMN05421636_104408"/>
<sequence>MLKTQNADEMKSNKTWHAANKMPKTHPWKSVSNGIWSTWKIVIVDLYPKN</sequence>
<name>A0A1G7C467_9FLAO</name>
<keyword evidence="3" id="KW-1185">Reference proteome</keyword>